<evidence type="ECO:0008006" key="4">
    <source>
        <dbReference type="Google" id="ProtNLM"/>
    </source>
</evidence>
<protein>
    <recommendedName>
        <fullName evidence="4">Nif11 domain-containing protein</fullName>
    </recommendedName>
</protein>
<dbReference type="AlphaFoldDB" id="A0A949TVY4"/>
<dbReference type="EMBL" id="JAEEGC010000025">
    <property type="protein sequence ID" value="MBV7272455.1"/>
    <property type="molecule type" value="Genomic_DNA"/>
</dbReference>
<gene>
    <name evidence="2" type="ORF">I6U48_05935</name>
</gene>
<sequence length="85" mass="9269">MEIQKLLENLGENKESIVKEAVKCKSVEEILVLASRNNMSISEEEAKEIFAKLQPKSGALSDDELDAVSGGSDKGPSCWDMDVIV</sequence>
<dbReference type="RefSeq" id="WP_218319490.1">
    <property type="nucleotide sequence ID" value="NZ_JAEEGC010000025.1"/>
</dbReference>
<evidence type="ECO:0000256" key="1">
    <source>
        <dbReference type="SAM" id="MobiDB-lite"/>
    </source>
</evidence>
<evidence type="ECO:0000313" key="3">
    <source>
        <dbReference type="Proteomes" id="UP000694308"/>
    </source>
</evidence>
<proteinExistence type="predicted"/>
<name>A0A949TVY4_9CLOT</name>
<accession>A0A949TVY4</accession>
<dbReference type="Proteomes" id="UP000694308">
    <property type="component" value="Unassembled WGS sequence"/>
</dbReference>
<comment type="caution">
    <text evidence="2">The sequence shown here is derived from an EMBL/GenBank/DDBJ whole genome shotgun (WGS) entry which is preliminary data.</text>
</comment>
<reference evidence="2" key="1">
    <citation type="submission" date="2020-12" db="EMBL/GenBank/DDBJ databases">
        <title>Clostridium thailandense sp. nov., a novel acetogenic bacterium isolated from peat land soil in Thailand.</title>
        <authorList>
            <person name="Chaikitkaew S."/>
            <person name="Birkeland N.K."/>
        </authorList>
    </citation>
    <scope>NUCLEOTIDE SEQUENCE</scope>
    <source>
        <strain evidence="2">PL3</strain>
    </source>
</reference>
<organism evidence="2 3">
    <name type="scientific">Clostridium thailandense</name>
    <dbReference type="NCBI Taxonomy" id="2794346"/>
    <lineage>
        <taxon>Bacteria</taxon>
        <taxon>Bacillati</taxon>
        <taxon>Bacillota</taxon>
        <taxon>Clostridia</taxon>
        <taxon>Eubacteriales</taxon>
        <taxon>Clostridiaceae</taxon>
        <taxon>Clostridium</taxon>
    </lineage>
</organism>
<feature type="region of interest" description="Disordered" evidence="1">
    <location>
        <begin position="62"/>
        <end position="85"/>
    </location>
</feature>
<keyword evidence="3" id="KW-1185">Reference proteome</keyword>
<evidence type="ECO:0000313" key="2">
    <source>
        <dbReference type="EMBL" id="MBV7272455.1"/>
    </source>
</evidence>